<keyword evidence="7" id="KW-0963">Cytoplasm</keyword>
<dbReference type="HAMAP" id="MF_00208">
    <property type="entry name" value="MurE"/>
    <property type="match status" value="1"/>
</dbReference>
<dbReference type="GO" id="GO:0005524">
    <property type="term" value="F:ATP binding"/>
    <property type="evidence" value="ECO:0007669"/>
    <property type="project" value="UniProtKB-UniRule"/>
</dbReference>
<keyword evidence="3 7" id="KW-0133">Cell shape</keyword>
<feature type="binding site" evidence="7">
    <location>
        <position position="201"/>
    </location>
    <ligand>
        <name>UDP-N-acetyl-alpha-D-muramoyl-L-alanyl-D-glutamate</name>
        <dbReference type="ChEBI" id="CHEBI:83900"/>
    </ligand>
</feature>
<dbReference type="GO" id="GO:0005737">
    <property type="term" value="C:cytoplasm"/>
    <property type="evidence" value="ECO:0007669"/>
    <property type="project" value="UniProtKB-SubCell"/>
</dbReference>
<dbReference type="SUPFAM" id="SSF63418">
    <property type="entry name" value="MurE/MurF N-terminal domain"/>
    <property type="match status" value="1"/>
</dbReference>
<dbReference type="SUPFAM" id="SSF53623">
    <property type="entry name" value="MurD-like peptide ligases, catalytic domain"/>
    <property type="match status" value="1"/>
</dbReference>
<dbReference type="Gene3D" id="3.90.190.20">
    <property type="entry name" value="Mur ligase, C-terminal domain"/>
    <property type="match status" value="1"/>
</dbReference>
<dbReference type="InterPro" id="IPR005761">
    <property type="entry name" value="UDP-N-AcMur-Glu-dNH2Pim_ligase"/>
</dbReference>
<dbReference type="GO" id="GO:0071555">
    <property type="term" value="P:cell wall organization"/>
    <property type="evidence" value="ECO:0007669"/>
    <property type="project" value="UniProtKB-KW"/>
</dbReference>
<keyword evidence="6 7" id="KW-0961">Cell wall biogenesis/degradation</keyword>
<comment type="PTM">
    <text evidence="7">Carboxylation is probably crucial for Mg(2+) binding and, consequently, for the gamma-phosphate positioning of ATP.</text>
</comment>
<dbReference type="Pfam" id="PF01225">
    <property type="entry name" value="Mur_ligase"/>
    <property type="match status" value="1"/>
</dbReference>
<dbReference type="SUPFAM" id="SSF53244">
    <property type="entry name" value="MurD-like peptide ligases, peptide-binding domain"/>
    <property type="match status" value="1"/>
</dbReference>
<dbReference type="NCBIfam" id="TIGR01085">
    <property type="entry name" value="murE"/>
    <property type="match status" value="1"/>
</dbReference>
<accession>A0A5M7BKB6</accession>
<dbReference type="NCBIfam" id="NF001126">
    <property type="entry name" value="PRK00139.1-4"/>
    <property type="match status" value="1"/>
</dbReference>
<dbReference type="PANTHER" id="PTHR23135">
    <property type="entry name" value="MUR LIGASE FAMILY MEMBER"/>
    <property type="match status" value="1"/>
</dbReference>
<dbReference type="EMBL" id="VWPH01000010">
    <property type="protein sequence ID" value="KAA5830496.1"/>
    <property type="molecule type" value="Genomic_DNA"/>
</dbReference>
<feature type="domain" description="Mur ligase N-terminal catalytic" evidence="9">
    <location>
        <begin position="49"/>
        <end position="105"/>
    </location>
</feature>
<evidence type="ECO:0000256" key="1">
    <source>
        <dbReference type="ARBA" id="ARBA00005898"/>
    </source>
</evidence>
<dbReference type="GO" id="GO:0000287">
    <property type="term" value="F:magnesium ion binding"/>
    <property type="evidence" value="ECO:0007669"/>
    <property type="project" value="UniProtKB-UniRule"/>
</dbReference>
<feature type="binding site" evidence="7">
    <location>
        <position position="207"/>
    </location>
    <ligand>
        <name>UDP-N-acetyl-alpha-D-muramoyl-L-alanyl-D-glutamate</name>
        <dbReference type="ChEBI" id="CHEBI:83900"/>
    </ligand>
</feature>
<comment type="function">
    <text evidence="7">Catalyzes the addition of an amino acid to the nucleotide precursor UDP-N-acetylmuramoyl-L-alanyl-D-glutamate (UMAG) in the biosynthesis of bacterial cell-wall peptidoglycan.</text>
</comment>
<comment type="similarity">
    <text evidence="1 7">Belongs to the MurCDEF family. MurE subfamily.</text>
</comment>
<evidence type="ECO:0000259" key="9">
    <source>
        <dbReference type="Pfam" id="PF01225"/>
    </source>
</evidence>
<dbReference type="Gene3D" id="3.40.1190.10">
    <property type="entry name" value="Mur-like, catalytic domain"/>
    <property type="match status" value="1"/>
</dbReference>
<comment type="pathway">
    <text evidence="7 8">Cell wall biogenesis; peptidoglycan biosynthesis.</text>
</comment>
<evidence type="ECO:0000256" key="8">
    <source>
        <dbReference type="RuleBase" id="RU004135"/>
    </source>
</evidence>
<comment type="cofactor">
    <cofactor evidence="7">
        <name>Mg(2+)</name>
        <dbReference type="ChEBI" id="CHEBI:18420"/>
    </cofactor>
</comment>
<keyword evidence="5 7" id="KW-0131">Cell cycle</keyword>
<dbReference type="GO" id="GO:0008360">
    <property type="term" value="P:regulation of cell shape"/>
    <property type="evidence" value="ECO:0007669"/>
    <property type="project" value="UniProtKB-KW"/>
</dbReference>
<feature type="binding site" evidence="7">
    <location>
        <begin position="174"/>
        <end position="175"/>
    </location>
    <ligand>
        <name>UDP-N-acetyl-alpha-D-muramoyl-L-alanyl-D-glutamate</name>
        <dbReference type="ChEBI" id="CHEBI:83900"/>
    </ligand>
</feature>
<dbReference type="Proteomes" id="UP000323946">
    <property type="component" value="Unassembled WGS sequence"/>
</dbReference>
<dbReference type="InterPro" id="IPR035911">
    <property type="entry name" value="MurE/MurF_N"/>
</dbReference>
<keyword evidence="7" id="KW-0067">ATP-binding</keyword>
<dbReference type="InterPro" id="IPR013221">
    <property type="entry name" value="Mur_ligase_cen"/>
</dbReference>
<evidence type="ECO:0000256" key="4">
    <source>
        <dbReference type="ARBA" id="ARBA00022984"/>
    </source>
</evidence>
<keyword evidence="7" id="KW-0460">Magnesium</keyword>
<evidence type="ECO:0000259" key="10">
    <source>
        <dbReference type="Pfam" id="PF02875"/>
    </source>
</evidence>
<dbReference type="GO" id="GO:0016881">
    <property type="term" value="F:acid-amino acid ligase activity"/>
    <property type="evidence" value="ECO:0007669"/>
    <property type="project" value="UniProtKB-UniRule"/>
</dbReference>
<gene>
    <name evidence="7" type="primary">murE</name>
    <name evidence="12" type="ORF">F1721_21695</name>
</gene>
<feature type="domain" description="Mur ligase central" evidence="11">
    <location>
        <begin position="130"/>
        <end position="305"/>
    </location>
</feature>
<keyword evidence="13" id="KW-1185">Reference proteome</keyword>
<dbReference type="Gene3D" id="3.40.1390.10">
    <property type="entry name" value="MurE/MurF, N-terminal domain"/>
    <property type="match status" value="1"/>
</dbReference>
<feature type="binding site" evidence="7">
    <location>
        <position position="209"/>
    </location>
    <ligand>
        <name>UDP-N-acetyl-alpha-D-muramoyl-L-alanyl-D-glutamate</name>
        <dbReference type="ChEBI" id="CHEBI:83900"/>
    </ligand>
</feature>
<keyword evidence="7" id="KW-0547">Nucleotide-binding</keyword>
<evidence type="ECO:0000256" key="6">
    <source>
        <dbReference type="ARBA" id="ARBA00023316"/>
    </source>
</evidence>
<dbReference type="AlphaFoldDB" id="A0A5M7BKB6"/>
<dbReference type="InterPro" id="IPR000713">
    <property type="entry name" value="Mur_ligase_N"/>
</dbReference>
<dbReference type="UniPathway" id="UPA00219"/>
<feature type="binding site" evidence="7">
    <location>
        <begin position="132"/>
        <end position="138"/>
    </location>
    <ligand>
        <name>ATP</name>
        <dbReference type="ChEBI" id="CHEBI:30616"/>
    </ligand>
</feature>
<dbReference type="GO" id="GO:0009252">
    <property type="term" value="P:peptidoglycan biosynthetic process"/>
    <property type="evidence" value="ECO:0007669"/>
    <property type="project" value="UniProtKB-UniRule"/>
</dbReference>
<evidence type="ECO:0000259" key="11">
    <source>
        <dbReference type="Pfam" id="PF08245"/>
    </source>
</evidence>
<keyword evidence="2 7" id="KW-0132">Cell division</keyword>
<protein>
    <recommendedName>
        <fullName evidence="7">UDP-N-acetylmuramyl-tripeptide synthetase</fullName>
        <ecNumber evidence="7">6.3.2.-</ecNumber>
    </recommendedName>
    <alternativeName>
        <fullName evidence="7">UDP-MurNAc-tripeptide synthetase</fullName>
    </alternativeName>
</protein>
<keyword evidence="7 12" id="KW-0436">Ligase</keyword>
<evidence type="ECO:0000256" key="7">
    <source>
        <dbReference type="HAMAP-Rule" id="MF_00208"/>
    </source>
</evidence>
<evidence type="ECO:0000256" key="5">
    <source>
        <dbReference type="ARBA" id="ARBA00023306"/>
    </source>
</evidence>
<comment type="subcellular location">
    <subcellularLocation>
        <location evidence="7 8">Cytoplasm</location>
    </subcellularLocation>
</comment>
<sequence length="520" mass="54429">MPGWCRDRRRRWGTCTVIVECGCQHAIGLSGVVRGLPEAELLGDARILEVCTDSRRVRPGALFCAVPGTRRDGRGYAAEAVAAGASALLVQRFVDLPVAQVRVPAVRPAVGPVAAELHGNPAGDLAIAAVTGTNGKTTAVHLIEAALAAGGLRTGLSSTVESRLPGWRSPASLTTPDAVDLQRLLCRMRTAGVQAAVLEVSSHAIDQHRIDPVRAEVTVFTNLSPEHLDYHGTVEQYFATKAALFTPERCRRAVVNIDDPWGRRLAAQARVPTVTVGRSPRADVRVEEVGSTFDGLRVVFREGGAPVALTVPAAIGGRHATGLAAAYAAARVLGAPKSAAVDGLSAALPPGRFQRVDVGQPFLAVVDFAHTPTAVADLIATARRISRGRVHLVVGCAGHRDRFSRPDVGRAALAADTAVFTADDPGEEDPAEITAQVLTGTIGFSGGEFAVEHDRRAAIAAAVERAGPGDVVLVAGRGHERYQAINGVRRPFDDVEVVTAALAAAGWAGPPVQRRGRTCG</sequence>
<dbReference type="PANTHER" id="PTHR23135:SF4">
    <property type="entry name" value="UDP-N-ACETYLMURAMOYL-L-ALANYL-D-GLUTAMATE--2,6-DIAMINOPIMELATE LIGASE MURE HOMOLOG, CHLOROPLASTIC"/>
    <property type="match status" value="1"/>
</dbReference>
<dbReference type="Pfam" id="PF08245">
    <property type="entry name" value="Mur_ligase_M"/>
    <property type="match status" value="1"/>
</dbReference>
<feature type="domain" description="Mur ligase C-terminal" evidence="10">
    <location>
        <begin position="351"/>
        <end position="478"/>
    </location>
</feature>
<comment type="caution">
    <text evidence="12">The sequence shown here is derived from an EMBL/GenBank/DDBJ whole genome shotgun (WGS) entry which is preliminary data.</text>
</comment>
<dbReference type="InterPro" id="IPR004101">
    <property type="entry name" value="Mur_ligase_C"/>
</dbReference>
<dbReference type="InterPro" id="IPR036615">
    <property type="entry name" value="Mur_ligase_C_dom_sf"/>
</dbReference>
<dbReference type="EC" id="6.3.2.-" evidence="7"/>
<feature type="modified residue" description="N6-carboxylysine" evidence="7">
    <location>
        <position position="241"/>
    </location>
</feature>
<name>A0A5M7BKB6_SACHI</name>
<evidence type="ECO:0000313" key="12">
    <source>
        <dbReference type="EMBL" id="KAA5830496.1"/>
    </source>
</evidence>
<dbReference type="InterPro" id="IPR036565">
    <property type="entry name" value="Mur-like_cat_sf"/>
</dbReference>
<organism evidence="12 13">
    <name type="scientific">Saccharopolyspora hirsuta</name>
    <dbReference type="NCBI Taxonomy" id="1837"/>
    <lineage>
        <taxon>Bacteria</taxon>
        <taxon>Bacillati</taxon>
        <taxon>Actinomycetota</taxon>
        <taxon>Actinomycetes</taxon>
        <taxon>Pseudonocardiales</taxon>
        <taxon>Pseudonocardiaceae</taxon>
        <taxon>Saccharopolyspora</taxon>
    </lineage>
</organism>
<reference evidence="12 13" key="1">
    <citation type="submission" date="2019-09" db="EMBL/GenBank/DDBJ databases">
        <title>Draft genome sequence of the thermophilic Saccharopolyspora hirsuta VKM Ac-666T.</title>
        <authorList>
            <person name="Lobastova T.G."/>
            <person name="Fokina V."/>
            <person name="Bragin E.Y."/>
            <person name="Shtratnikova V.Y."/>
            <person name="Starodumova I.P."/>
            <person name="Tarlachkov S.V."/>
            <person name="Donova M.V."/>
        </authorList>
    </citation>
    <scope>NUCLEOTIDE SEQUENCE [LARGE SCALE GENOMIC DNA]</scope>
    <source>
        <strain evidence="12 13">VKM Ac-666</strain>
    </source>
</reference>
<evidence type="ECO:0000256" key="2">
    <source>
        <dbReference type="ARBA" id="ARBA00022618"/>
    </source>
</evidence>
<evidence type="ECO:0000313" key="13">
    <source>
        <dbReference type="Proteomes" id="UP000323946"/>
    </source>
</evidence>
<evidence type="ECO:0000256" key="3">
    <source>
        <dbReference type="ARBA" id="ARBA00022960"/>
    </source>
</evidence>
<proteinExistence type="inferred from homology"/>
<feature type="binding site" evidence="7">
    <location>
        <position position="54"/>
    </location>
    <ligand>
        <name>UDP-N-acetyl-alpha-D-muramoyl-L-alanyl-D-glutamate</name>
        <dbReference type="ChEBI" id="CHEBI:83900"/>
    </ligand>
</feature>
<dbReference type="OrthoDB" id="9800958at2"/>
<dbReference type="Pfam" id="PF02875">
    <property type="entry name" value="Mur_ligase_C"/>
    <property type="match status" value="1"/>
</dbReference>
<keyword evidence="4 7" id="KW-0573">Peptidoglycan synthesis</keyword>
<comment type="caution">
    <text evidence="7">Lacks conserved residue(s) required for the propagation of feature annotation.</text>
</comment>
<dbReference type="GO" id="GO:0051301">
    <property type="term" value="P:cell division"/>
    <property type="evidence" value="ECO:0007669"/>
    <property type="project" value="UniProtKB-KW"/>
</dbReference>